<accession>A0ABU6WNW0</accession>
<keyword evidence="4" id="KW-1185">Reference proteome</keyword>
<name>A0ABU6WNW0_9FABA</name>
<feature type="region of interest" description="Disordered" evidence="1">
    <location>
        <begin position="259"/>
        <end position="328"/>
    </location>
</feature>
<keyword evidence="2" id="KW-1133">Transmembrane helix</keyword>
<sequence length="328" mass="37425">MGKKGAANKDKAIAEPAKKKGNGKNQGHEFRCLPKTVAQMFINLKEHQDKRALVDEMGFGALSYLPNEYLNQRLLKQIYDRYDIYDNTIYSNAITVNITMEKIGHALGLSSRGTPYDIKVDKKKLSQEDSDVYKFFQGITAVFILPNPTTKITSVALPTIFDLENTRNRNWAHHVHNFLLQELKKAKQKKSVAIHGCCYAFMIIYFYVTQFGERSRDPAAQPPWLAYWTGETLKKRLKLEKKHDAGLLKTGKLRAEKEQLKKKNTEMVLSLESQSASSTDGEGDSESESQLQERRSTRKEDRRVASPSSSDSEDTVSEEPPQKERRMK</sequence>
<protein>
    <submittedName>
        <fullName evidence="3">Uncharacterized protein</fullName>
    </submittedName>
</protein>
<keyword evidence="2" id="KW-0472">Membrane</keyword>
<reference evidence="3 4" key="1">
    <citation type="journal article" date="2023" name="Plants (Basel)">
        <title>Bridging the Gap: Combining Genomics and Transcriptomics Approaches to Understand Stylosanthes scabra, an Orphan Legume from the Brazilian Caatinga.</title>
        <authorList>
            <person name="Ferreira-Neto J.R.C."/>
            <person name="da Silva M.D."/>
            <person name="Binneck E."/>
            <person name="de Melo N.F."/>
            <person name="da Silva R.H."/>
            <person name="de Melo A.L.T.M."/>
            <person name="Pandolfi V."/>
            <person name="Bustamante F.O."/>
            <person name="Brasileiro-Vidal A.C."/>
            <person name="Benko-Iseppon A.M."/>
        </authorList>
    </citation>
    <scope>NUCLEOTIDE SEQUENCE [LARGE SCALE GENOMIC DNA]</scope>
    <source>
        <tissue evidence="3">Leaves</tissue>
    </source>
</reference>
<evidence type="ECO:0000313" key="4">
    <source>
        <dbReference type="Proteomes" id="UP001341840"/>
    </source>
</evidence>
<proteinExistence type="predicted"/>
<evidence type="ECO:0000256" key="1">
    <source>
        <dbReference type="SAM" id="MobiDB-lite"/>
    </source>
</evidence>
<feature type="compositionally biased region" description="Basic and acidic residues" evidence="1">
    <location>
        <begin position="291"/>
        <end position="304"/>
    </location>
</feature>
<dbReference type="EMBL" id="JASCZI010182294">
    <property type="protein sequence ID" value="MED6187562.1"/>
    <property type="molecule type" value="Genomic_DNA"/>
</dbReference>
<evidence type="ECO:0000313" key="3">
    <source>
        <dbReference type="EMBL" id="MED6187562.1"/>
    </source>
</evidence>
<comment type="caution">
    <text evidence="3">The sequence shown here is derived from an EMBL/GenBank/DDBJ whole genome shotgun (WGS) entry which is preliminary data.</text>
</comment>
<dbReference type="Proteomes" id="UP001341840">
    <property type="component" value="Unassembled WGS sequence"/>
</dbReference>
<organism evidence="3 4">
    <name type="scientific">Stylosanthes scabra</name>
    <dbReference type="NCBI Taxonomy" id="79078"/>
    <lineage>
        <taxon>Eukaryota</taxon>
        <taxon>Viridiplantae</taxon>
        <taxon>Streptophyta</taxon>
        <taxon>Embryophyta</taxon>
        <taxon>Tracheophyta</taxon>
        <taxon>Spermatophyta</taxon>
        <taxon>Magnoliopsida</taxon>
        <taxon>eudicotyledons</taxon>
        <taxon>Gunneridae</taxon>
        <taxon>Pentapetalae</taxon>
        <taxon>rosids</taxon>
        <taxon>fabids</taxon>
        <taxon>Fabales</taxon>
        <taxon>Fabaceae</taxon>
        <taxon>Papilionoideae</taxon>
        <taxon>50 kb inversion clade</taxon>
        <taxon>dalbergioids sensu lato</taxon>
        <taxon>Dalbergieae</taxon>
        <taxon>Pterocarpus clade</taxon>
        <taxon>Stylosanthes</taxon>
    </lineage>
</organism>
<evidence type="ECO:0000256" key="2">
    <source>
        <dbReference type="SAM" id="Phobius"/>
    </source>
</evidence>
<dbReference type="PANTHER" id="PTHR34835">
    <property type="entry name" value="OS07G0283600 PROTEIN-RELATED"/>
    <property type="match status" value="1"/>
</dbReference>
<keyword evidence="2" id="KW-0812">Transmembrane</keyword>
<feature type="region of interest" description="Disordered" evidence="1">
    <location>
        <begin position="1"/>
        <end position="29"/>
    </location>
</feature>
<gene>
    <name evidence="3" type="ORF">PIB30_077672</name>
</gene>
<feature type="transmembrane region" description="Helical" evidence="2">
    <location>
        <begin position="192"/>
        <end position="208"/>
    </location>
</feature>
<feature type="compositionally biased region" description="Basic and acidic residues" evidence="1">
    <location>
        <begin position="7"/>
        <end position="18"/>
    </location>
</feature>